<dbReference type="PROSITE" id="PS01155">
    <property type="entry name" value="ENDONUCLEASE_III_2"/>
    <property type="match status" value="1"/>
</dbReference>
<dbReference type="InterPro" id="IPR005759">
    <property type="entry name" value="Nth"/>
</dbReference>
<dbReference type="HAMAP" id="MF_00942">
    <property type="entry name" value="Nth"/>
    <property type="match status" value="1"/>
</dbReference>
<reference evidence="14 15" key="2">
    <citation type="journal article" date="2016" name="PeerJ">
        <title>Analysis of five complete genome sequences for members of the class Peribacteria in the recently recognized Peregrinibacteria bacterial phylum.</title>
        <authorList>
            <person name="Anantharaman K."/>
            <person name="Brown C.T."/>
            <person name="Burstein D."/>
            <person name="Castelle C.J."/>
            <person name="Probst A.J."/>
            <person name="Thomas B.C."/>
            <person name="Williams K.H."/>
            <person name="Banfield J.F."/>
        </authorList>
    </citation>
    <scope>NUCLEOTIDE SEQUENCE [LARGE SCALE GENOMIC DNA]</scope>
    <source>
        <strain evidence="14">RIFOXYD1_FULL_PER-ii_59_16</strain>
    </source>
</reference>
<dbReference type="InterPro" id="IPR003265">
    <property type="entry name" value="HhH-GPD_domain"/>
</dbReference>
<dbReference type="Gene3D" id="1.10.340.30">
    <property type="entry name" value="Hypothetical protein, domain 2"/>
    <property type="match status" value="1"/>
</dbReference>
<dbReference type="CDD" id="cd00056">
    <property type="entry name" value="ENDO3c"/>
    <property type="match status" value="1"/>
</dbReference>
<keyword evidence="4 12" id="KW-0227">DNA damage</keyword>
<organism evidence="14 15">
    <name type="scientific">Candidatus Peribacter riflensis</name>
    <dbReference type="NCBI Taxonomy" id="1735162"/>
    <lineage>
        <taxon>Bacteria</taxon>
        <taxon>Candidatus Peregrinibacteriota</taxon>
        <taxon>Candidatus Peribacteria</taxon>
        <taxon>Candidatus Peribacterales</taxon>
        <taxon>Candidatus Peribacteraceae</taxon>
        <taxon>Candidatus Peribacter</taxon>
    </lineage>
</organism>
<dbReference type="InterPro" id="IPR004036">
    <property type="entry name" value="Endonuclease-III-like_CS2"/>
</dbReference>
<dbReference type="PATRIC" id="fig|1735161.3.peg.810"/>
<keyword evidence="7 12" id="KW-0411">Iron-sulfur</keyword>
<keyword evidence="8 12" id="KW-0238">DNA-binding</keyword>
<protein>
    <recommendedName>
        <fullName evidence="12">Endonuclease III</fullName>
        <ecNumber evidence="12">4.2.99.18</ecNumber>
    </recommendedName>
    <alternativeName>
        <fullName evidence="12">DNA-(apurinic or apyrimidinic site) lyase</fullName>
    </alternativeName>
</protein>
<evidence type="ECO:0000256" key="2">
    <source>
        <dbReference type="ARBA" id="ARBA00022485"/>
    </source>
</evidence>
<comment type="cofactor">
    <cofactor evidence="12">
        <name>[4Fe-4S] cluster</name>
        <dbReference type="ChEBI" id="CHEBI:49883"/>
    </cofactor>
    <text evidence="12">Binds 1 [4Fe-4S] cluster.</text>
</comment>
<evidence type="ECO:0000256" key="8">
    <source>
        <dbReference type="ARBA" id="ARBA00023125"/>
    </source>
</evidence>
<keyword evidence="9 12" id="KW-0234">DNA repair</keyword>
<evidence type="ECO:0000256" key="1">
    <source>
        <dbReference type="ARBA" id="ARBA00008343"/>
    </source>
</evidence>
<dbReference type="PIRSF" id="PIRSF001435">
    <property type="entry name" value="Nth"/>
    <property type="match status" value="1"/>
</dbReference>
<evidence type="ECO:0000259" key="13">
    <source>
        <dbReference type="SMART" id="SM00478"/>
    </source>
</evidence>
<dbReference type="SUPFAM" id="SSF48150">
    <property type="entry name" value="DNA-glycosylase"/>
    <property type="match status" value="1"/>
</dbReference>
<evidence type="ECO:0000256" key="10">
    <source>
        <dbReference type="ARBA" id="ARBA00023239"/>
    </source>
</evidence>
<keyword evidence="10 12" id="KW-0456">Lyase</keyword>
<accession>A0A0S1SRZ2</accession>
<dbReference type="PANTHER" id="PTHR10359:SF18">
    <property type="entry name" value="ENDONUCLEASE III"/>
    <property type="match status" value="1"/>
</dbReference>
<evidence type="ECO:0000256" key="9">
    <source>
        <dbReference type="ARBA" id="ARBA00023204"/>
    </source>
</evidence>
<evidence type="ECO:0000256" key="3">
    <source>
        <dbReference type="ARBA" id="ARBA00022723"/>
    </source>
</evidence>
<dbReference type="NCBIfam" id="TIGR01083">
    <property type="entry name" value="nth"/>
    <property type="match status" value="1"/>
</dbReference>
<keyword evidence="2 12" id="KW-0004">4Fe-4S</keyword>
<dbReference type="KEGG" id="prf:PeribacterA2_0830"/>
<dbReference type="Proteomes" id="UP000069135">
    <property type="component" value="Chromosome"/>
</dbReference>
<dbReference type="GO" id="GO:0046872">
    <property type="term" value="F:metal ion binding"/>
    <property type="evidence" value="ECO:0007669"/>
    <property type="project" value="UniProtKB-KW"/>
</dbReference>
<evidence type="ECO:0000313" key="14">
    <source>
        <dbReference type="EMBL" id="ALM13500.1"/>
    </source>
</evidence>
<comment type="catalytic activity">
    <reaction evidence="12">
        <text>2'-deoxyribonucleotide-(2'-deoxyribose 5'-phosphate)-2'-deoxyribonucleotide-DNA = a 3'-end 2'-deoxyribonucleotide-(2,3-dehydro-2,3-deoxyribose 5'-phosphate)-DNA + a 5'-end 5'-phospho-2'-deoxyribonucleoside-DNA + H(+)</text>
        <dbReference type="Rhea" id="RHEA:66592"/>
        <dbReference type="Rhea" id="RHEA-COMP:13180"/>
        <dbReference type="Rhea" id="RHEA-COMP:16897"/>
        <dbReference type="Rhea" id="RHEA-COMP:17067"/>
        <dbReference type="ChEBI" id="CHEBI:15378"/>
        <dbReference type="ChEBI" id="CHEBI:136412"/>
        <dbReference type="ChEBI" id="CHEBI:157695"/>
        <dbReference type="ChEBI" id="CHEBI:167181"/>
        <dbReference type="EC" id="4.2.99.18"/>
    </reaction>
</comment>
<dbReference type="STRING" id="1735162.PeribacterB2_0832"/>
<evidence type="ECO:0000256" key="11">
    <source>
        <dbReference type="ARBA" id="ARBA00023295"/>
    </source>
</evidence>
<keyword evidence="3 12" id="KW-0479">Metal-binding</keyword>
<keyword evidence="5 12" id="KW-0378">Hydrolase</keyword>
<feature type="binding site" evidence="12">
    <location>
        <position position="202"/>
    </location>
    <ligand>
        <name>[4Fe-4S] cluster</name>
        <dbReference type="ChEBI" id="CHEBI:49883"/>
    </ligand>
</feature>
<accession>A0A0S1SN86</accession>
<proteinExistence type="inferred from homology"/>
<reference evidence="15" key="1">
    <citation type="submission" date="2015-10" db="EMBL/GenBank/DDBJ databases">
        <title>Analysis of five complete genome sequences for members of the class Peribacteria in the recently recognized Peregrinibacteria bacterial phylum.</title>
        <authorList>
            <person name="Anantharaman K."/>
            <person name="Brown C.T."/>
            <person name="Burstein D."/>
            <person name="Castelle C.J."/>
            <person name="Probst A.J."/>
            <person name="Thomas B.C."/>
            <person name="Williams K.H."/>
            <person name="Banfield J.F."/>
        </authorList>
    </citation>
    <scope>NUCLEOTIDE SEQUENCE [LARGE SCALE GENOMIC DNA]</scope>
</reference>
<dbReference type="Pfam" id="PF00730">
    <property type="entry name" value="HhH-GPD"/>
    <property type="match status" value="1"/>
</dbReference>
<comment type="function">
    <text evidence="12">DNA repair enzyme that has both DNA N-glycosylase activity and AP-lyase activity. The DNA N-glycosylase activity releases various damaged pyrimidines from DNA by cleaving the N-glycosidic bond, leaving an AP (apurinic/apyrimidinic) site. The AP-lyase activity cleaves the phosphodiester bond 3' to the AP site by a beta-elimination, leaving a 3'-terminal unsaturated sugar and a product with a terminal 5'-phosphate.</text>
</comment>
<dbReference type="PANTHER" id="PTHR10359">
    <property type="entry name" value="A/G-SPECIFIC ADENINE GLYCOSYLASE/ENDONUCLEASE III"/>
    <property type="match status" value="1"/>
</dbReference>
<keyword evidence="14" id="KW-0255">Endonuclease</keyword>
<comment type="similarity">
    <text evidence="1 12">Belongs to the Nth/MutY family.</text>
</comment>
<accession>A0A0S1SHQ7</accession>
<dbReference type="GO" id="GO:0006285">
    <property type="term" value="P:base-excision repair, AP site formation"/>
    <property type="evidence" value="ECO:0007669"/>
    <property type="project" value="TreeGrafter"/>
</dbReference>
<feature type="binding site" evidence="12">
    <location>
        <position position="211"/>
    </location>
    <ligand>
        <name>[4Fe-4S] cluster</name>
        <dbReference type="ChEBI" id="CHEBI:49883"/>
    </ligand>
</feature>
<dbReference type="EMBL" id="CP013065">
    <property type="protein sequence ID" value="ALM13500.1"/>
    <property type="molecule type" value="Genomic_DNA"/>
</dbReference>
<evidence type="ECO:0000256" key="4">
    <source>
        <dbReference type="ARBA" id="ARBA00022763"/>
    </source>
</evidence>
<feature type="binding site" evidence="12">
    <location>
        <position position="195"/>
    </location>
    <ligand>
        <name>[4Fe-4S] cluster</name>
        <dbReference type="ChEBI" id="CHEBI:49883"/>
    </ligand>
</feature>
<keyword evidence="11 12" id="KW-0326">Glycosidase</keyword>
<feature type="domain" description="HhH-GPD" evidence="13">
    <location>
        <begin position="45"/>
        <end position="193"/>
    </location>
</feature>
<dbReference type="FunFam" id="1.10.340.30:FF:000001">
    <property type="entry name" value="Endonuclease III"/>
    <property type="match status" value="1"/>
</dbReference>
<evidence type="ECO:0000256" key="6">
    <source>
        <dbReference type="ARBA" id="ARBA00023004"/>
    </source>
</evidence>
<evidence type="ECO:0000313" key="15">
    <source>
        <dbReference type="Proteomes" id="UP000069135"/>
    </source>
</evidence>
<dbReference type="Gene3D" id="1.10.1670.10">
    <property type="entry name" value="Helix-hairpin-Helix base-excision DNA repair enzymes (C-terminal)"/>
    <property type="match status" value="1"/>
</dbReference>
<sequence>MFHTGAVSPSSSANDILRALKRLYRPPKSFLQWRTPLDLLIATILSARCTDVQVNRITPALFARCRTADDYLHLPRNELERLIHSCGTFRSKAKYIHLLCKKLKMEHGGKVPHTMEALTSLSGVGRKTACIVLYAAFGKNEGIAVDTHVFRVARRLGLSKGRTPERVERDLMKLFPRKEWGRINALFISHGRAVCTGQRRKCEQCVFKRECPSSLVSGKRDWAK</sequence>
<dbReference type="FunFam" id="1.10.1670.10:FF:000001">
    <property type="entry name" value="Endonuclease III"/>
    <property type="match status" value="1"/>
</dbReference>
<dbReference type="SMART" id="SM00478">
    <property type="entry name" value="ENDO3c"/>
    <property type="match status" value="1"/>
</dbReference>
<dbReference type="EC" id="4.2.99.18" evidence="12"/>
<dbReference type="GO" id="GO:0019104">
    <property type="term" value="F:DNA N-glycosylase activity"/>
    <property type="evidence" value="ECO:0007669"/>
    <property type="project" value="UniProtKB-UniRule"/>
</dbReference>
<dbReference type="InterPro" id="IPR023170">
    <property type="entry name" value="HhH_base_excis_C"/>
</dbReference>
<evidence type="ECO:0000256" key="5">
    <source>
        <dbReference type="ARBA" id="ARBA00022801"/>
    </source>
</evidence>
<keyword evidence="14" id="KW-0540">Nuclease</keyword>
<evidence type="ECO:0000256" key="7">
    <source>
        <dbReference type="ARBA" id="ARBA00023014"/>
    </source>
</evidence>
<name>A0A0S1SRZ2_9BACT</name>
<dbReference type="GO" id="GO:0140078">
    <property type="term" value="F:class I DNA-(apurinic or apyrimidinic site) endonuclease activity"/>
    <property type="evidence" value="ECO:0007669"/>
    <property type="project" value="UniProtKB-EC"/>
</dbReference>
<accession>A0A0S1SPJ3</accession>
<dbReference type="AlphaFoldDB" id="A0A0S1SRZ2"/>
<evidence type="ECO:0000256" key="12">
    <source>
        <dbReference type="HAMAP-Rule" id="MF_00942"/>
    </source>
</evidence>
<feature type="binding site" evidence="12">
    <location>
        <position position="205"/>
    </location>
    <ligand>
        <name>[4Fe-4S] cluster</name>
        <dbReference type="ChEBI" id="CHEBI:49883"/>
    </ligand>
</feature>
<dbReference type="GO" id="GO:0003677">
    <property type="term" value="F:DNA binding"/>
    <property type="evidence" value="ECO:0007669"/>
    <property type="project" value="UniProtKB-UniRule"/>
</dbReference>
<dbReference type="GO" id="GO:0051539">
    <property type="term" value="F:4 iron, 4 sulfur cluster binding"/>
    <property type="evidence" value="ECO:0007669"/>
    <property type="project" value="UniProtKB-UniRule"/>
</dbReference>
<accession>A0A0S1SW76</accession>
<dbReference type="InterPro" id="IPR011257">
    <property type="entry name" value="DNA_glycosylase"/>
</dbReference>
<gene>
    <name evidence="12" type="primary">nth</name>
    <name evidence="14" type="ORF">PeribacterD1_0831</name>
</gene>
<keyword evidence="6 12" id="KW-0408">Iron</keyword>